<dbReference type="Gene3D" id="3.30.450.40">
    <property type="match status" value="1"/>
</dbReference>
<dbReference type="PANTHER" id="PTHR45138">
    <property type="entry name" value="REGULATORY COMPONENTS OF SENSORY TRANSDUCTION SYSTEM"/>
    <property type="match status" value="1"/>
</dbReference>
<dbReference type="EMBL" id="PIPJ01000004">
    <property type="protein sequence ID" value="RUO20900.1"/>
    <property type="molecule type" value="Genomic_DNA"/>
</dbReference>
<reference evidence="6" key="1">
    <citation type="journal article" date="2018" name="Front. Microbiol.">
        <title>Genome-Based Analysis Reveals the Taxonomy and Diversity of the Family Idiomarinaceae.</title>
        <authorList>
            <person name="Liu Y."/>
            <person name="Lai Q."/>
            <person name="Shao Z."/>
        </authorList>
    </citation>
    <scope>NUCLEOTIDE SEQUENCE [LARGE SCALE GENOMIC DNA]</scope>
    <source>
        <strain evidence="6">GBPy7</strain>
    </source>
</reference>
<dbReference type="PROSITE" id="PS50887">
    <property type="entry name" value="GGDEF"/>
    <property type="match status" value="1"/>
</dbReference>
<evidence type="ECO:0000256" key="1">
    <source>
        <dbReference type="ARBA" id="ARBA00012528"/>
    </source>
</evidence>
<keyword evidence="6" id="KW-1185">Reference proteome</keyword>
<evidence type="ECO:0000313" key="6">
    <source>
        <dbReference type="Proteomes" id="UP000288395"/>
    </source>
</evidence>
<protein>
    <recommendedName>
        <fullName evidence="1">diguanylate cyclase</fullName>
        <ecNumber evidence="1">2.7.7.65</ecNumber>
    </recommendedName>
</protein>
<evidence type="ECO:0000256" key="2">
    <source>
        <dbReference type="ARBA" id="ARBA00034247"/>
    </source>
</evidence>
<dbReference type="SMART" id="SM00065">
    <property type="entry name" value="GAF"/>
    <property type="match status" value="1"/>
</dbReference>
<organism evidence="5 6">
    <name type="scientific">Aliidiomarina iranensis</name>
    <dbReference type="NCBI Taxonomy" id="1434071"/>
    <lineage>
        <taxon>Bacteria</taxon>
        <taxon>Pseudomonadati</taxon>
        <taxon>Pseudomonadota</taxon>
        <taxon>Gammaproteobacteria</taxon>
        <taxon>Alteromonadales</taxon>
        <taxon>Idiomarinaceae</taxon>
        <taxon>Aliidiomarina</taxon>
    </lineage>
</organism>
<dbReference type="NCBIfam" id="TIGR00254">
    <property type="entry name" value="GGDEF"/>
    <property type="match status" value="1"/>
</dbReference>
<sequence length="335" mass="36956">MESAVSVSEFSIQVNNSIQPLLKLAGQISGLETTFITYIDPVKQIQRVIWVDGDGDIQIQAGSEVNWSDSMCRLLFNSDAIVSENVPAEFPKSAGAELGMQTFIALPVRSTQKIVGSLCAASSKQHHLPENAKYQLKLLAEAVSLHIEQWQTITELAERYEKAQKSLRKVKRETQMLSQKANTDLLTGLLNRRGFSERWAELKEAESGLVTVLAIDLDNFKPLNDEHGHAVGDQVLATFGKALRASSRSCDICARMGGDEFFWIFMNGSVKIAEEAAERLRKQFTKLTNTAIQSCAFSIGIHVEDITKGDDLLMAADKAMYQAKSQGQSLTQLTA</sequence>
<dbReference type="Pfam" id="PF00990">
    <property type="entry name" value="GGDEF"/>
    <property type="match status" value="1"/>
</dbReference>
<evidence type="ECO:0000313" key="5">
    <source>
        <dbReference type="EMBL" id="RUO20900.1"/>
    </source>
</evidence>
<dbReference type="SUPFAM" id="SSF55073">
    <property type="entry name" value="Nucleotide cyclase"/>
    <property type="match status" value="1"/>
</dbReference>
<dbReference type="OrthoDB" id="9812358at2"/>
<dbReference type="InterPro" id="IPR029016">
    <property type="entry name" value="GAF-like_dom_sf"/>
</dbReference>
<evidence type="ECO:0000259" key="4">
    <source>
        <dbReference type="PROSITE" id="PS50887"/>
    </source>
</evidence>
<feature type="coiled-coil region" evidence="3">
    <location>
        <begin position="153"/>
        <end position="180"/>
    </location>
</feature>
<comment type="caution">
    <text evidence="5">The sequence shown here is derived from an EMBL/GenBank/DDBJ whole genome shotgun (WGS) entry which is preliminary data.</text>
</comment>
<dbReference type="SUPFAM" id="SSF55781">
    <property type="entry name" value="GAF domain-like"/>
    <property type="match status" value="1"/>
</dbReference>
<name>A0A432VWC0_9GAMM</name>
<dbReference type="Proteomes" id="UP000288395">
    <property type="component" value="Unassembled WGS sequence"/>
</dbReference>
<gene>
    <name evidence="5" type="ORF">CWE08_07300</name>
</gene>
<proteinExistence type="predicted"/>
<dbReference type="InterPro" id="IPR000160">
    <property type="entry name" value="GGDEF_dom"/>
</dbReference>
<dbReference type="InterPro" id="IPR029787">
    <property type="entry name" value="Nucleotide_cyclase"/>
</dbReference>
<comment type="catalytic activity">
    <reaction evidence="2">
        <text>2 GTP = 3',3'-c-di-GMP + 2 diphosphate</text>
        <dbReference type="Rhea" id="RHEA:24898"/>
        <dbReference type="ChEBI" id="CHEBI:33019"/>
        <dbReference type="ChEBI" id="CHEBI:37565"/>
        <dbReference type="ChEBI" id="CHEBI:58805"/>
        <dbReference type="EC" id="2.7.7.65"/>
    </reaction>
</comment>
<dbReference type="RefSeq" id="WP_126767146.1">
    <property type="nucleotide sequence ID" value="NZ_PIPJ01000004.1"/>
</dbReference>
<feature type="domain" description="GGDEF" evidence="4">
    <location>
        <begin position="208"/>
        <end position="335"/>
    </location>
</feature>
<dbReference type="CDD" id="cd01949">
    <property type="entry name" value="GGDEF"/>
    <property type="match status" value="1"/>
</dbReference>
<keyword evidence="3" id="KW-0175">Coiled coil</keyword>
<dbReference type="InterPro" id="IPR043128">
    <property type="entry name" value="Rev_trsase/Diguanyl_cyclase"/>
</dbReference>
<accession>A0A432VWC0</accession>
<dbReference type="SMART" id="SM00267">
    <property type="entry name" value="GGDEF"/>
    <property type="match status" value="1"/>
</dbReference>
<dbReference type="EC" id="2.7.7.65" evidence="1"/>
<dbReference type="Gene3D" id="3.30.70.270">
    <property type="match status" value="1"/>
</dbReference>
<dbReference type="InterPro" id="IPR003018">
    <property type="entry name" value="GAF"/>
</dbReference>
<dbReference type="AlphaFoldDB" id="A0A432VWC0"/>
<dbReference type="GO" id="GO:0052621">
    <property type="term" value="F:diguanylate cyclase activity"/>
    <property type="evidence" value="ECO:0007669"/>
    <property type="project" value="UniProtKB-EC"/>
</dbReference>
<dbReference type="InterPro" id="IPR050469">
    <property type="entry name" value="Diguanylate_Cyclase"/>
</dbReference>
<dbReference type="PANTHER" id="PTHR45138:SF9">
    <property type="entry name" value="DIGUANYLATE CYCLASE DGCM-RELATED"/>
    <property type="match status" value="1"/>
</dbReference>
<evidence type="ECO:0000256" key="3">
    <source>
        <dbReference type="SAM" id="Coils"/>
    </source>
</evidence>